<sequence>MSTKAFKQEKIDAMKNNFEKAQVALITEYKGYTVEEITNLRRNLQKEGGDYMVTKNTLAKIASKGTAYEAIAELCKGPIAVAFGFDDQVSPAKVVSKFIKDTKKGEILGAVLEGNLLSADEAKALANLPSKEELYAKMLGSINSPASGIVGSVNAVMASLTRAVAAVRDQKEKAAA</sequence>
<dbReference type="InterPro" id="IPR047865">
    <property type="entry name" value="Ribosomal_uL10_bac_type"/>
</dbReference>
<dbReference type="EMBL" id="JADIND010000035">
    <property type="protein sequence ID" value="MBO8430061.1"/>
    <property type="molecule type" value="Genomic_DNA"/>
</dbReference>
<reference evidence="6" key="2">
    <citation type="journal article" date="2021" name="PeerJ">
        <title>Extensive microbial diversity within the chicken gut microbiome revealed by metagenomics and culture.</title>
        <authorList>
            <person name="Gilroy R."/>
            <person name="Ravi A."/>
            <person name="Getino M."/>
            <person name="Pursley I."/>
            <person name="Horton D.L."/>
            <person name="Alikhan N.F."/>
            <person name="Baker D."/>
            <person name="Gharbi K."/>
            <person name="Hall N."/>
            <person name="Watson M."/>
            <person name="Adriaenssens E.M."/>
            <person name="Foster-Nyarko E."/>
            <person name="Jarju S."/>
            <person name="Secka A."/>
            <person name="Antonio M."/>
            <person name="Oren A."/>
            <person name="Chaudhuri R.R."/>
            <person name="La Ragione R."/>
            <person name="Hildebrand F."/>
            <person name="Pallen M.J."/>
        </authorList>
    </citation>
    <scope>NUCLEOTIDE SEQUENCE</scope>
    <source>
        <strain evidence="6">10192</strain>
    </source>
</reference>
<protein>
    <recommendedName>
        <fullName evidence="4 5">Large ribosomal subunit protein uL10</fullName>
    </recommendedName>
</protein>
<comment type="similarity">
    <text evidence="1 5">Belongs to the universal ribosomal protein uL10 family.</text>
</comment>
<comment type="function">
    <text evidence="5">Forms part of the ribosomal stalk, playing a central role in the interaction of the ribosome with GTP-bound translation factors.</text>
</comment>
<reference evidence="6" key="1">
    <citation type="submission" date="2020-10" db="EMBL/GenBank/DDBJ databases">
        <authorList>
            <person name="Gilroy R."/>
        </authorList>
    </citation>
    <scope>NUCLEOTIDE SEQUENCE</scope>
    <source>
        <strain evidence="6">10192</strain>
    </source>
</reference>
<dbReference type="PANTHER" id="PTHR11560">
    <property type="entry name" value="39S RIBOSOMAL PROTEIN L10, MITOCHONDRIAL"/>
    <property type="match status" value="1"/>
</dbReference>
<comment type="subunit">
    <text evidence="5">Part of the ribosomal stalk of the 50S ribosomal subunit. The N-terminus interacts with L11 and the large rRNA to form the base of the stalk. The C-terminus forms an elongated spine to which L12 dimers bind in a sequential fashion forming a multimeric L10(L12)X complex.</text>
</comment>
<dbReference type="SUPFAM" id="SSF160369">
    <property type="entry name" value="Ribosomal protein L10-like"/>
    <property type="match status" value="1"/>
</dbReference>
<keyword evidence="3 5" id="KW-0687">Ribonucleoprotein</keyword>
<accession>A0A9D9DMF8</accession>
<keyword evidence="5" id="KW-0694">RNA-binding</keyword>
<dbReference type="Gene3D" id="3.30.70.1730">
    <property type="match status" value="1"/>
</dbReference>
<evidence type="ECO:0000256" key="1">
    <source>
        <dbReference type="ARBA" id="ARBA00008889"/>
    </source>
</evidence>
<comment type="caution">
    <text evidence="6">The sequence shown here is derived from an EMBL/GenBank/DDBJ whole genome shotgun (WGS) entry which is preliminary data.</text>
</comment>
<dbReference type="HAMAP" id="MF_00362">
    <property type="entry name" value="Ribosomal_uL10"/>
    <property type="match status" value="1"/>
</dbReference>
<evidence type="ECO:0000313" key="6">
    <source>
        <dbReference type="EMBL" id="MBO8430061.1"/>
    </source>
</evidence>
<keyword evidence="2 5" id="KW-0689">Ribosomal protein</keyword>
<dbReference type="CDD" id="cd05797">
    <property type="entry name" value="Ribosomal_L10"/>
    <property type="match status" value="1"/>
</dbReference>
<dbReference type="Gene3D" id="6.10.250.290">
    <property type="match status" value="1"/>
</dbReference>
<dbReference type="InterPro" id="IPR022973">
    <property type="entry name" value="Ribosomal_uL10_bac"/>
</dbReference>
<evidence type="ECO:0000256" key="3">
    <source>
        <dbReference type="ARBA" id="ARBA00023274"/>
    </source>
</evidence>
<name>A0A9D9DMF8_9BACT</name>
<evidence type="ECO:0000256" key="4">
    <source>
        <dbReference type="ARBA" id="ARBA00035202"/>
    </source>
</evidence>
<dbReference type="InterPro" id="IPR043141">
    <property type="entry name" value="Ribosomal_uL10-like_sf"/>
</dbReference>
<evidence type="ECO:0000256" key="2">
    <source>
        <dbReference type="ARBA" id="ARBA00022980"/>
    </source>
</evidence>
<evidence type="ECO:0000256" key="5">
    <source>
        <dbReference type="HAMAP-Rule" id="MF_00362"/>
    </source>
</evidence>
<dbReference type="Proteomes" id="UP000823632">
    <property type="component" value="Unassembled WGS sequence"/>
</dbReference>
<dbReference type="GO" id="GO:0070180">
    <property type="term" value="F:large ribosomal subunit rRNA binding"/>
    <property type="evidence" value="ECO:0007669"/>
    <property type="project" value="UniProtKB-UniRule"/>
</dbReference>
<organism evidence="6 7">
    <name type="scientific">Candidatus Scatousia excrementipullorum</name>
    <dbReference type="NCBI Taxonomy" id="2840936"/>
    <lineage>
        <taxon>Bacteria</taxon>
        <taxon>Candidatus Scatousia</taxon>
    </lineage>
</organism>
<dbReference type="GO" id="GO:1990904">
    <property type="term" value="C:ribonucleoprotein complex"/>
    <property type="evidence" value="ECO:0007669"/>
    <property type="project" value="UniProtKB-KW"/>
</dbReference>
<dbReference type="GO" id="GO:0005840">
    <property type="term" value="C:ribosome"/>
    <property type="evidence" value="ECO:0007669"/>
    <property type="project" value="UniProtKB-KW"/>
</dbReference>
<dbReference type="GO" id="GO:0006412">
    <property type="term" value="P:translation"/>
    <property type="evidence" value="ECO:0007669"/>
    <property type="project" value="UniProtKB-UniRule"/>
</dbReference>
<gene>
    <name evidence="5 6" type="primary">rplJ</name>
    <name evidence="6" type="ORF">IAC76_01605</name>
</gene>
<dbReference type="NCBIfam" id="NF000955">
    <property type="entry name" value="PRK00099.1-1"/>
    <property type="match status" value="1"/>
</dbReference>
<proteinExistence type="inferred from homology"/>
<dbReference type="InterPro" id="IPR001790">
    <property type="entry name" value="Ribosomal_uL10"/>
</dbReference>
<dbReference type="AlphaFoldDB" id="A0A9D9DMF8"/>
<evidence type="ECO:0000313" key="7">
    <source>
        <dbReference type="Proteomes" id="UP000823632"/>
    </source>
</evidence>
<dbReference type="Pfam" id="PF00466">
    <property type="entry name" value="Ribosomal_L10"/>
    <property type="match status" value="1"/>
</dbReference>
<keyword evidence="5" id="KW-0699">rRNA-binding</keyword>